<comment type="caution">
    <text evidence="3">The sequence shown here is derived from an EMBL/GenBank/DDBJ whole genome shotgun (WGS) entry which is preliminary data.</text>
</comment>
<reference evidence="3 4" key="1">
    <citation type="journal article" date="2019" name="Nat. Microbiol.">
        <title>Mediterranean grassland soil C-N compound turnover is dependent on rainfall and depth, and is mediated by genomically divergent microorganisms.</title>
        <authorList>
            <person name="Diamond S."/>
            <person name="Andeer P.F."/>
            <person name="Li Z."/>
            <person name="Crits-Christoph A."/>
            <person name="Burstein D."/>
            <person name="Anantharaman K."/>
            <person name="Lane K.R."/>
            <person name="Thomas B.C."/>
            <person name="Pan C."/>
            <person name="Northen T.R."/>
            <person name="Banfield J.F."/>
        </authorList>
    </citation>
    <scope>NUCLEOTIDE SEQUENCE [LARGE SCALE GENOMIC DNA]</scope>
    <source>
        <strain evidence="3">WS_1</strain>
    </source>
</reference>
<dbReference type="Proteomes" id="UP000316292">
    <property type="component" value="Unassembled WGS sequence"/>
</dbReference>
<proteinExistence type="predicted"/>
<dbReference type="Pfam" id="PF14341">
    <property type="entry name" value="PilX_N"/>
    <property type="match status" value="1"/>
</dbReference>
<dbReference type="AlphaFoldDB" id="A0A538SAH4"/>
<dbReference type="InterPro" id="IPR025746">
    <property type="entry name" value="PilX_N_dom"/>
</dbReference>
<accession>A0A538SAH4</accession>
<keyword evidence="1" id="KW-1133">Transmembrane helix</keyword>
<organism evidence="3 4">
    <name type="scientific">Eiseniibacteriota bacterium</name>
    <dbReference type="NCBI Taxonomy" id="2212470"/>
    <lineage>
        <taxon>Bacteria</taxon>
        <taxon>Candidatus Eiseniibacteriota</taxon>
    </lineage>
</organism>
<name>A0A538SAH4_UNCEI</name>
<evidence type="ECO:0000259" key="2">
    <source>
        <dbReference type="Pfam" id="PF14341"/>
    </source>
</evidence>
<keyword evidence="1" id="KW-0812">Transmembrane</keyword>
<evidence type="ECO:0000313" key="3">
    <source>
        <dbReference type="EMBL" id="TMQ48381.1"/>
    </source>
</evidence>
<evidence type="ECO:0000256" key="1">
    <source>
        <dbReference type="SAM" id="Phobius"/>
    </source>
</evidence>
<keyword evidence="1" id="KW-0472">Membrane</keyword>
<sequence length="409" mass="43013">MNVIPKSDERGAALIIALLVMLVLIVVSAGLVTTSVVNTKISGVDERRSKALDMAEAGISEAISRIKSGEIPSDLNPRMVAQIFLANAGNVPVLGTDSVALATAQPAGNWLTYTTANRSGDLLTVKFKTDGSGNSIYKYDVNKSLPIQADTGMPIFQVKSTGNVGGTKRTVVAEVVTRTIPLAMKGALASKVGSKVTGNAMACGYNHRVDTPYATGTNGRAGFGGCNENPANHWWEVGTDNTTGVWSSGNINNGGAANAEGTPPNLENAGAFYAGPWEVLGMTQAQFWTWIGPPLAAPPGNLNQNMYLDNNGTTQDQSASFTMQTAGSGLLYIDGDLTMNAGFTWRGLIYVEGDVKCNGQSWILGGLVVRGKTETKFNGGATILFSRDAILQNVGKGGSMNVIAWREVR</sequence>
<dbReference type="EMBL" id="VBOR01000076">
    <property type="protein sequence ID" value="TMQ48381.1"/>
    <property type="molecule type" value="Genomic_DNA"/>
</dbReference>
<feature type="transmembrane region" description="Helical" evidence="1">
    <location>
        <begin position="12"/>
        <end position="32"/>
    </location>
</feature>
<evidence type="ECO:0000313" key="4">
    <source>
        <dbReference type="Proteomes" id="UP000316292"/>
    </source>
</evidence>
<gene>
    <name evidence="3" type="ORF">E6K71_07350</name>
</gene>
<feature type="domain" description="Type 4 fimbrial biogenesis protein PilX N-terminal" evidence="2">
    <location>
        <begin position="10"/>
        <end position="59"/>
    </location>
</feature>
<protein>
    <recommendedName>
        <fullName evidence="2">Type 4 fimbrial biogenesis protein PilX N-terminal domain-containing protein</fullName>
    </recommendedName>
</protein>